<evidence type="ECO:0000313" key="1">
    <source>
        <dbReference type="EMBL" id="AEW95760.1"/>
    </source>
</evidence>
<evidence type="ECO:0000313" key="2">
    <source>
        <dbReference type="Proteomes" id="UP000007842"/>
    </source>
</evidence>
<dbReference type="KEGG" id="scy:SCATT_33890"/>
<sequence length="98" mass="10086">MPPDSRGVRLALALAWWPVRPFQGAGVPPAGPGWWGCPRIPAVPALALALPWWPGSPDSGARAHRFPPARWGVGVGFGLVRHGVGSPIAGAGSGARRG</sequence>
<dbReference type="PATRIC" id="fig|1003195.29.peg.3383"/>
<organism evidence="1 2">
    <name type="scientific">Streptantibioticus cattleyicolor (strain ATCC 35852 / DSM 46488 / JCM 4925 / NBRC 14057 / NRRL 8057)</name>
    <name type="common">Streptomyces cattleya</name>
    <dbReference type="NCBI Taxonomy" id="1003195"/>
    <lineage>
        <taxon>Bacteria</taxon>
        <taxon>Bacillati</taxon>
        <taxon>Actinomycetota</taxon>
        <taxon>Actinomycetes</taxon>
        <taxon>Kitasatosporales</taxon>
        <taxon>Streptomycetaceae</taxon>
        <taxon>Streptantibioticus</taxon>
    </lineage>
</organism>
<dbReference type="AlphaFoldDB" id="G8WR01"/>
<gene>
    <name evidence="1" type="ordered locus">SCATT_33890</name>
</gene>
<dbReference type="STRING" id="1003195.SCATT_33890"/>
<dbReference type="HOGENOM" id="CLU_2332346_0_0_11"/>
<accession>G8WR01</accession>
<proteinExistence type="predicted"/>
<keyword evidence="2" id="KW-1185">Reference proteome</keyword>
<protein>
    <submittedName>
        <fullName evidence="1">Uncharacterized protein</fullName>
    </submittedName>
</protein>
<name>G8WR01_STREN</name>
<reference evidence="2" key="1">
    <citation type="submission" date="2011-12" db="EMBL/GenBank/DDBJ databases">
        <title>Complete genome sequence of Streptomyces cattleya strain DSM 46488.</title>
        <authorList>
            <person name="Ou H.-Y."/>
            <person name="Li P."/>
            <person name="Zhao C."/>
            <person name="O'Hagan D."/>
            <person name="Deng Z."/>
        </authorList>
    </citation>
    <scope>NUCLEOTIDE SEQUENCE [LARGE SCALE GENOMIC DNA]</scope>
    <source>
        <strain evidence="2">ATCC 35852 / DSM 46488 / JCM 4925 / NBRC 14057 / NRRL 8057</strain>
    </source>
</reference>
<dbReference type="EMBL" id="CP003219">
    <property type="protein sequence ID" value="AEW95760.1"/>
    <property type="molecule type" value="Genomic_DNA"/>
</dbReference>
<dbReference type="Proteomes" id="UP000007842">
    <property type="component" value="Chromosome"/>
</dbReference>